<reference evidence="3 4" key="1">
    <citation type="submission" date="2018-08" db="EMBL/GenBank/DDBJ databases">
        <title>Actinomadura jelena sp. nov., a novel Actinomycete isolated from soil in Chad.</title>
        <authorList>
            <person name="Shi L."/>
        </authorList>
    </citation>
    <scope>NUCLEOTIDE SEQUENCE [LARGE SCALE GENOMIC DNA]</scope>
    <source>
        <strain evidence="3 4">NEAU-G17</strain>
    </source>
</reference>
<proteinExistence type="predicted"/>
<sequence>MTGTAVPYVPASPRRTARDAARGTAQGDLRGAAQRTPRRRHGLAGLFVVLFALAGLLFSYGLEHTPPPDLCHPHGPAWSAPVTGGTHIRLAPGDAAATPAAMAPTRHTPPSPAQTCLCLAVLLGIMLLALGARPDRWRLLLPARLGWRPAVPARPSPAPLSLASLQVLRL</sequence>
<dbReference type="Proteomes" id="UP000261811">
    <property type="component" value="Unassembled WGS sequence"/>
</dbReference>
<keyword evidence="4" id="KW-1185">Reference proteome</keyword>
<evidence type="ECO:0000313" key="3">
    <source>
        <dbReference type="EMBL" id="RFU39142.1"/>
    </source>
</evidence>
<keyword evidence="2" id="KW-0472">Membrane</keyword>
<dbReference type="AlphaFoldDB" id="A0A372JGL6"/>
<dbReference type="RefSeq" id="WP_117359564.1">
    <property type="nucleotide sequence ID" value="NZ_QURH01000543.1"/>
</dbReference>
<dbReference type="OrthoDB" id="3481676at2"/>
<evidence type="ECO:0000256" key="2">
    <source>
        <dbReference type="SAM" id="Phobius"/>
    </source>
</evidence>
<evidence type="ECO:0000256" key="1">
    <source>
        <dbReference type="SAM" id="MobiDB-lite"/>
    </source>
</evidence>
<dbReference type="EMBL" id="QURH01000543">
    <property type="protein sequence ID" value="RFU39142.1"/>
    <property type="molecule type" value="Genomic_DNA"/>
</dbReference>
<name>A0A372JGL6_9ACTN</name>
<feature type="region of interest" description="Disordered" evidence="1">
    <location>
        <begin position="1"/>
        <end position="36"/>
    </location>
</feature>
<evidence type="ECO:0000313" key="4">
    <source>
        <dbReference type="Proteomes" id="UP000261811"/>
    </source>
</evidence>
<gene>
    <name evidence="3" type="ORF">DZF91_23970</name>
</gene>
<accession>A0A372JGL6</accession>
<comment type="caution">
    <text evidence="3">The sequence shown here is derived from an EMBL/GenBank/DDBJ whole genome shotgun (WGS) entry which is preliminary data.</text>
</comment>
<feature type="transmembrane region" description="Helical" evidence="2">
    <location>
        <begin position="112"/>
        <end position="132"/>
    </location>
</feature>
<protein>
    <submittedName>
        <fullName evidence="3">Uncharacterized protein</fullName>
    </submittedName>
</protein>
<feature type="transmembrane region" description="Helical" evidence="2">
    <location>
        <begin position="43"/>
        <end position="62"/>
    </location>
</feature>
<organism evidence="3 4">
    <name type="scientific">Actinomadura logoneensis</name>
    <dbReference type="NCBI Taxonomy" id="2293572"/>
    <lineage>
        <taxon>Bacteria</taxon>
        <taxon>Bacillati</taxon>
        <taxon>Actinomycetota</taxon>
        <taxon>Actinomycetes</taxon>
        <taxon>Streptosporangiales</taxon>
        <taxon>Thermomonosporaceae</taxon>
        <taxon>Actinomadura</taxon>
    </lineage>
</organism>
<keyword evidence="2" id="KW-0812">Transmembrane</keyword>
<keyword evidence="2" id="KW-1133">Transmembrane helix</keyword>